<dbReference type="InterPro" id="IPR007267">
    <property type="entry name" value="GtrA_DPMS_TM"/>
</dbReference>
<accession>A0A5C5XD77</accession>
<dbReference type="InterPro" id="IPR029044">
    <property type="entry name" value="Nucleotide-diphossugar_trans"/>
</dbReference>
<feature type="domain" description="Glycosyltransferase RgtA/B/C/D-like" evidence="12">
    <location>
        <begin position="509"/>
        <end position="665"/>
    </location>
</feature>
<dbReference type="Gene3D" id="3.90.550.10">
    <property type="entry name" value="Spore Coat Polysaccharide Biosynthesis Protein SpsA, Chain A"/>
    <property type="match status" value="1"/>
</dbReference>
<keyword evidence="7 9" id="KW-0472">Membrane</keyword>
<dbReference type="PANTHER" id="PTHR43398:SF1">
    <property type="entry name" value="DOLICHOL-PHOSPHATE MANNOSYLTRANSFERASE SUBUNIT 1"/>
    <property type="match status" value="1"/>
</dbReference>
<reference evidence="13 14" key="1">
    <citation type="submission" date="2019-02" db="EMBL/GenBank/DDBJ databases">
        <title>Deep-cultivation of Planctomycetes and their phenomic and genomic characterization uncovers novel biology.</title>
        <authorList>
            <person name="Wiegand S."/>
            <person name="Jogler M."/>
            <person name="Boedeker C."/>
            <person name="Pinto D."/>
            <person name="Vollmers J."/>
            <person name="Rivas-Marin E."/>
            <person name="Kohn T."/>
            <person name="Peeters S.H."/>
            <person name="Heuer A."/>
            <person name="Rast P."/>
            <person name="Oberbeckmann S."/>
            <person name="Bunk B."/>
            <person name="Jeske O."/>
            <person name="Meyerdierks A."/>
            <person name="Storesund J.E."/>
            <person name="Kallscheuer N."/>
            <person name="Luecker S."/>
            <person name="Lage O.M."/>
            <person name="Pohl T."/>
            <person name="Merkel B.J."/>
            <person name="Hornburger P."/>
            <person name="Mueller R.-W."/>
            <person name="Bruemmer F."/>
            <person name="Labrenz M."/>
            <person name="Spormann A.M."/>
            <person name="Op Den Camp H."/>
            <person name="Overmann J."/>
            <person name="Amann R."/>
            <person name="Jetten M.S.M."/>
            <person name="Mascher T."/>
            <person name="Medema M.H."/>
            <person name="Devos D.P."/>
            <person name="Kaster A.-K."/>
            <person name="Ovreas L."/>
            <person name="Rohde M."/>
            <person name="Galperin M.Y."/>
            <person name="Jogler C."/>
        </authorList>
    </citation>
    <scope>NUCLEOTIDE SEQUENCE [LARGE SCALE GENOMIC DNA]</scope>
    <source>
        <strain evidence="13 14">Pan54</strain>
    </source>
</reference>
<dbReference type="Pfam" id="PF13231">
    <property type="entry name" value="PMT_2"/>
    <property type="match status" value="1"/>
</dbReference>
<dbReference type="PANTHER" id="PTHR43398">
    <property type="entry name" value="DOLICHOL-PHOSPHATE MANNOSYLTRANSFERASE SUBUNIT 1"/>
    <property type="match status" value="1"/>
</dbReference>
<feature type="domain" description="GtrA/DPMS transmembrane" evidence="11">
    <location>
        <begin position="266"/>
        <end position="382"/>
    </location>
</feature>
<dbReference type="EC" id="2.4.2.53" evidence="13"/>
<dbReference type="Proteomes" id="UP000316095">
    <property type="component" value="Unassembled WGS sequence"/>
</dbReference>
<feature type="transmembrane region" description="Helical" evidence="9">
    <location>
        <begin position="580"/>
        <end position="598"/>
    </location>
</feature>
<evidence type="ECO:0000256" key="2">
    <source>
        <dbReference type="ARBA" id="ARBA00006739"/>
    </source>
</evidence>
<dbReference type="OrthoDB" id="9810303at2"/>
<feature type="transmembrane region" description="Helical" evidence="9">
    <location>
        <begin position="788"/>
        <end position="805"/>
    </location>
</feature>
<dbReference type="GO" id="GO:0035269">
    <property type="term" value="P:protein O-linked glycosylation via mannose"/>
    <property type="evidence" value="ECO:0007669"/>
    <property type="project" value="TreeGrafter"/>
</dbReference>
<feature type="transmembrane region" description="Helical" evidence="9">
    <location>
        <begin position="436"/>
        <end position="454"/>
    </location>
</feature>
<evidence type="ECO:0000313" key="14">
    <source>
        <dbReference type="Proteomes" id="UP000316095"/>
    </source>
</evidence>
<feature type="transmembrane region" description="Helical" evidence="9">
    <location>
        <begin position="713"/>
        <end position="731"/>
    </location>
</feature>
<keyword evidence="14" id="KW-1185">Reference proteome</keyword>
<dbReference type="SUPFAM" id="SSF53448">
    <property type="entry name" value="Nucleotide-diphospho-sugar transferases"/>
    <property type="match status" value="1"/>
</dbReference>
<feature type="transmembrane region" description="Helical" evidence="9">
    <location>
        <begin position="652"/>
        <end position="670"/>
    </location>
</feature>
<evidence type="ECO:0000259" key="12">
    <source>
        <dbReference type="Pfam" id="PF13231"/>
    </source>
</evidence>
<evidence type="ECO:0000256" key="6">
    <source>
        <dbReference type="ARBA" id="ARBA00022989"/>
    </source>
</evidence>
<dbReference type="InterPro" id="IPR039528">
    <property type="entry name" value="DPM1-like"/>
</dbReference>
<evidence type="ECO:0000256" key="1">
    <source>
        <dbReference type="ARBA" id="ARBA00004141"/>
    </source>
</evidence>
<keyword evidence="3 13" id="KW-0328">Glycosyltransferase</keyword>
<comment type="subcellular location">
    <subcellularLocation>
        <location evidence="1">Membrane</location>
        <topology evidence="1">Multi-pass membrane protein</topology>
    </subcellularLocation>
</comment>
<evidence type="ECO:0000313" key="13">
    <source>
        <dbReference type="EMBL" id="TWT60724.1"/>
    </source>
</evidence>
<evidence type="ECO:0000259" key="11">
    <source>
        <dbReference type="Pfam" id="PF04138"/>
    </source>
</evidence>
<keyword evidence="6 9" id="KW-1133">Transmembrane helix</keyword>
<evidence type="ECO:0000256" key="5">
    <source>
        <dbReference type="ARBA" id="ARBA00022692"/>
    </source>
</evidence>
<feature type="transmembrane region" description="Helical" evidence="9">
    <location>
        <begin position="740"/>
        <end position="757"/>
    </location>
</feature>
<evidence type="ECO:0000256" key="7">
    <source>
        <dbReference type="ARBA" id="ARBA00023136"/>
    </source>
</evidence>
<dbReference type="CDD" id="cd06442">
    <property type="entry name" value="DPM1_like"/>
    <property type="match status" value="1"/>
</dbReference>
<dbReference type="GO" id="GO:0006506">
    <property type="term" value="P:GPI anchor biosynthetic process"/>
    <property type="evidence" value="ECO:0007669"/>
    <property type="project" value="TreeGrafter"/>
</dbReference>
<dbReference type="InterPro" id="IPR001173">
    <property type="entry name" value="Glyco_trans_2-like"/>
</dbReference>
<feature type="transmembrane region" description="Helical" evidence="9">
    <location>
        <begin position="291"/>
        <end position="308"/>
    </location>
</feature>
<dbReference type="InterPro" id="IPR038731">
    <property type="entry name" value="RgtA/B/C-like"/>
</dbReference>
<name>A0A5C5XD77_9PLAN</name>
<evidence type="ECO:0000256" key="8">
    <source>
        <dbReference type="SAM" id="MobiDB-lite"/>
    </source>
</evidence>
<evidence type="ECO:0000256" key="4">
    <source>
        <dbReference type="ARBA" id="ARBA00022679"/>
    </source>
</evidence>
<evidence type="ECO:0000256" key="3">
    <source>
        <dbReference type="ARBA" id="ARBA00022676"/>
    </source>
</evidence>
<keyword evidence="4 13" id="KW-0808">Transferase</keyword>
<feature type="domain" description="Glycosyltransferase 2-like" evidence="10">
    <location>
        <begin position="31"/>
        <end position="162"/>
    </location>
</feature>
<protein>
    <submittedName>
        <fullName evidence="13">Undecaprenyl-phosphate 4-deoxy-4-formamido-L-arabinose transferase</fullName>
        <ecNumber evidence="13">2.4.2.53</ecNumber>
    </submittedName>
</protein>
<proteinExistence type="inferred from homology"/>
<dbReference type="GO" id="GO:0016020">
    <property type="term" value="C:membrane"/>
    <property type="evidence" value="ECO:0007669"/>
    <property type="project" value="UniProtKB-SubCell"/>
</dbReference>
<dbReference type="AlphaFoldDB" id="A0A5C5XD77"/>
<dbReference type="EMBL" id="SJPG01000001">
    <property type="protein sequence ID" value="TWT60724.1"/>
    <property type="molecule type" value="Genomic_DNA"/>
</dbReference>
<dbReference type="Pfam" id="PF04138">
    <property type="entry name" value="GtrA_DPMS_TM"/>
    <property type="match status" value="1"/>
</dbReference>
<dbReference type="RefSeq" id="WP_146502808.1">
    <property type="nucleotide sequence ID" value="NZ_SJPG01000001.1"/>
</dbReference>
<sequence length="954" mass="106825">MTFPVEFRSETDSETPNSEDLFQNSIRPLVSIIVPTFMEAANLPVLIPQVFEALNECGMTAEILIVDDNSPDETSKVCAELAEKYPVQLLVRKTERGLSSAVLHGLNHAQGSVLLVMDADLSHPPRKVPELVAAALEQQGDFVIGSRYVVGGSTDDDWSFFRWLNSQVATWMSRGLTTAKDPMAGFFALTRHTYEQARELNPIGYKIGLELIVKCGCRKVAEVPIHFKDRLHGESKLSLKEQLNYLRHLARLYRFKMGQWFTPLLFGLVGASGAIVDLVLLTLMLTVASFPVARAVAICGAMSWNFLGNRFITFSDRKQESLGFQYLKFCGSCTLGAIISWGLSTFMWTQFSEVLHTPQIAAAIGILGGVVMNFLLSNYLVFPQREPEFKLITGHLQAESAQSHSEQFTVTEQTEEIQQAAICFTDHLPQKNGSHWIGWLGLLSALLITFWVTFPNWSKQTIDGLDQAHNVTTSLFFYDLYRDMPVNNPVEYTYDYQRQYPALGLIFWPPLFHAISGLAMLVTGPQLSTVYGVVTAFAFVLSLCLYAGSRSLLSVPLALMVVLLTVTAPEMVALQNSVMLEIPSLACCLFVLWLYGNVTRRAGWKHNGEAVLAGLACAAITYTKQPAVFVLLGLFLDVLINHRHLLKHWKTWVCVGTAGVTVSPLALFTWKFGKVNIAQSFGNQGDIYVEHHQVASRWTMDAWTYYLKLLPGQLSWIVLVLSVVGLALLAIHPEFRKKQGIWLWSVVAWYLLFSYFDNKQVRFVGYVIPLLCLACGVALQWMWRQKPALSFLGAIACLTLVVPNLNAVPQSRPVGYANMEEYLQQVMGSQATGNVAYFGEDHHLFTAFLRLQDTKREHSLLRGDDLLALPEDSLVETLSKYQVRWVLIDPELPIGQQLLNHLEFANEHFVPVTDITLFDNNEKSFTLRAYHFQGELAQTASLIPLKSSLLGLSE</sequence>
<dbReference type="GO" id="GO:0000271">
    <property type="term" value="P:polysaccharide biosynthetic process"/>
    <property type="evidence" value="ECO:0007669"/>
    <property type="project" value="InterPro"/>
</dbReference>
<feature type="region of interest" description="Disordered" evidence="8">
    <location>
        <begin position="1"/>
        <end position="20"/>
    </location>
</feature>
<comment type="caution">
    <text evidence="13">The sequence shown here is derived from an EMBL/GenBank/DDBJ whole genome shotgun (WGS) entry which is preliminary data.</text>
</comment>
<feature type="transmembrane region" description="Helical" evidence="9">
    <location>
        <begin position="360"/>
        <end position="382"/>
    </location>
</feature>
<dbReference type="GO" id="GO:0099621">
    <property type="term" value="F:undecaprenyl-phosphate 4-deoxy-4-formamido-L-arabinose transferase activity"/>
    <property type="evidence" value="ECO:0007669"/>
    <property type="project" value="UniProtKB-EC"/>
</dbReference>
<gene>
    <name evidence="13" type="primary">arnC_1</name>
    <name evidence="13" type="ORF">Pan54_14510</name>
</gene>
<evidence type="ECO:0000256" key="9">
    <source>
        <dbReference type="SAM" id="Phobius"/>
    </source>
</evidence>
<keyword evidence="5 9" id="KW-0812">Transmembrane</keyword>
<feature type="transmembrane region" description="Helical" evidence="9">
    <location>
        <begin position="610"/>
        <end position="640"/>
    </location>
</feature>
<feature type="transmembrane region" description="Helical" evidence="9">
    <location>
        <begin position="260"/>
        <end position="285"/>
    </location>
</feature>
<comment type="similarity">
    <text evidence="2">Belongs to the glycosyltransferase 2 family.</text>
</comment>
<feature type="transmembrane region" description="Helical" evidence="9">
    <location>
        <begin position="329"/>
        <end position="348"/>
    </location>
</feature>
<organism evidence="13 14">
    <name type="scientific">Rubinisphaera italica</name>
    <dbReference type="NCBI Taxonomy" id="2527969"/>
    <lineage>
        <taxon>Bacteria</taxon>
        <taxon>Pseudomonadati</taxon>
        <taxon>Planctomycetota</taxon>
        <taxon>Planctomycetia</taxon>
        <taxon>Planctomycetales</taxon>
        <taxon>Planctomycetaceae</taxon>
        <taxon>Rubinisphaera</taxon>
    </lineage>
</organism>
<dbReference type="GO" id="GO:0006488">
    <property type="term" value="P:dolichol-linked oligosaccharide biosynthetic process"/>
    <property type="evidence" value="ECO:0007669"/>
    <property type="project" value="TreeGrafter"/>
</dbReference>
<evidence type="ECO:0000259" key="10">
    <source>
        <dbReference type="Pfam" id="PF00535"/>
    </source>
</evidence>
<feature type="transmembrane region" description="Helical" evidence="9">
    <location>
        <begin position="554"/>
        <end position="573"/>
    </location>
</feature>
<feature type="transmembrane region" description="Helical" evidence="9">
    <location>
        <begin position="502"/>
        <end position="522"/>
    </location>
</feature>
<feature type="transmembrane region" description="Helical" evidence="9">
    <location>
        <begin position="529"/>
        <end position="548"/>
    </location>
</feature>
<feature type="transmembrane region" description="Helical" evidence="9">
    <location>
        <begin position="763"/>
        <end position="781"/>
    </location>
</feature>
<dbReference type="GO" id="GO:0004582">
    <property type="term" value="F:dolichyl-phosphate beta-D-mannosyltransferase activity"/>
    <property type="evidence" value="ECO:0007669"/>
    <property type="project" value="InterPro"/>
</dbReference>
<dbReference type="Pfam" id="PF00535">
    <property type="entry name" value="Glycos_transf_2"/>
    <property type="match status" value="1"/>
</dbReference>